<reference evidence="2" key="1">
    <citation type="journal article" date="2023" name="Nat. Commun.">
        <title>Diploid and tetraploid genomes of Acorus and the evolution of monocots.</title>
        <authorList>
            <person name="Ma L."/>
            <person name="Liu K.W."/>
            <person name="Li Z."/>
            <person name="Hsiao Y.Y."/>
            <person name="Qi Y."/>
            <person name="Fu T."/>
            <person name="Tang G.D."/>
            <person name="Zhang D."/>
            <person name="Sun W.H."/>
            <person name="Liu D.K."/>
            <person name="Li Y."/>
            <person name="Chen G.Z."/>
            <person name="Liu X.D."/>
            <person name="Liao X.Y."/>
            <person name="Jiang Y.T."/>
            <person name="Yu X."/>
            <person name="Hao Y."/>
            <person name="Huang J."/>
            <person name="Zhao X.W."/>
            <person name="Ke S."/>
            <person name="Chen Y.Y."/>
            <person name="Wu W.L."/>
            <person name="Hsu J.L."/>
            <person name="Lin Y.F."/>
            <person name="Huang M.D."/>
            <person name="Li C.Y."/>
            <person name="Huang L."/>
            <person name="Wang Z.W."/>
            <person name="Zhao X."/>
            <person name="Zhong W.Y."/>
            <person name="Peng D.H."/>
            <person name="Ahmad S."/>
            <person name="Lan S."/>
            <person name="Zhang J.S."/>
            <person name="Tsai W.C."/>
            <person name="Van de Peer Y."/>
            <person name="Liu Z.J."/>
        </authorList>
    </citation>
    <scope>NUCLEOTIDE SEQUENCE</scope>
    <source>
        <strain evidence="2">CP</strain>
    </source>
</reference>
<feature type="compositionally biased region" description="Basic and acidic residues" evidence="1">
    <location>
        <begin position="135"/>
        <end position="144"/>
    </location>
</feature>
<gene>
    <name evidence="2" type="ORF">QJS10_CPA03g01511</name>
</gene>
<sequence length="191" mass="20945">MLASYDEVDTSLDTVSLVRARIWGRKGARLPSLIAVELGGWVVKIEVFKDETGCKPSFAEVVAGTSGSLGRLLEADHSTEGPSEPPLPTEELYRHGGSSGPSWRRRRRRRKPRKKIAHREGRQTTPEGPSEEEEPRGTRGEGTLHDNQGIVISVPGTLAAPRVVRTPGEGRLVHRYRYGRCRVASSVSTAV</sequence>
<name>A0AAV9FBQ9_ACOCL</name>
<proteinExistence type="predicted"/>
<organism evidence="2 3">
    <name type="scientific">Acorus calamus</name>
    <name type="common">Sweet flag</name>
    <dbReference type="NCBI Taxonomy" id="4465"/>
    <lineage>
        <taxon>Eukaryota</taxon>
        <taxon>Viridiplantae</taxon>
        <taxon>Streptophyta</taxon>
        <taxon>Embryophyta</taxon>
        <taxon>Tracheophyta</taxon>
        <taxon>Spermatophyta</taxon>
        <taxon>Magnoliopsida</taxon>
        <taxon>Liliopsida</taxon>
        <taxon>Acoraceae</taxon>
        <taxon>Acorus</taxon>
    </lineage>
</organism>
<feature type="region of interest" description="Disordered" evidence="1">
    <location>
        <begin position="75"/>
        <end position="146"/>
    </location>
</feature>
<evidence type="ECO:0000313" key="3">
    <source>
        <dbReference type="Proteomes" id="UP001180020"/>
    </source>
</evidence>
<dbReference type="AlphaFoldDB" id="A0AAV9FBQ9"/>
<reference evidence="2" key="2">
    <citation type="submission" date="2023-06" db="EMBL/GenBank/DDBJ databases">
        <authorList>
            <person name="Ma L."/>
            <person name="Liu K.-W."/>
            <person name="Li Z."/>
            <person name="Hsiao Y.-Y."/>
            <person name="Qi Y."/>
            <person name="Fu T."/>
            <person name="Tang G."/>
            <person name="Zhang D."/>
            <person name="Sun W.-H."/>
            <person name="Liu D.-K."/>
            <person name="Li Y."/>
            <person name="Chen G.-Z."/>
            <person name="Liu X.-D."/>
            <person name="Liao X.-Y."/>
            <person name="Jiang Y.-T."/>
            <person name="Yu X."/>
            <person name="Hao Y."/>
            <person name="Huang J."/>
            <person name="Zhao X.-W."/>
            <person name="Ke S."/>
            <person name="Chen Y.-Y."/>
            <person name="Wu W.-L."/>
            <person name="Hsu J.-L."/>
            <person name="Lin Y.-F."/>
            <person name="Huang M.-D."/>
            <person name="Li C.-Y."/>
            <person name="Huang L."/>
            <person name="Wang Z.-W."/>
            <person name="Zhao X."/>
            <person name="Zhong W.-Y."/>
            <person name="Peng D.-H."/>
            <person name="Ahmad S."/>
            <person name="Lan S."/>
            <person name="Zhang J.-S."/>
            <person name="Tsai W.-C."/>
            <person name="Van De Peer Y."/>
            <person name="Liu Z.-J."/>
        </authorList>
    </citation>
    <scope>NUCLEOTIDE SEQUENCE</scope>
    <source>
        <strain evidence="2">CP</strain>
        <tissue evidence="2">Leaves</tissue>
    </source>
</reference>
<evidence type="ECO:0000313" key="2">
    <source>
        <dbReference type="EMBL" id="KAK1322012.1"/>
    </source>
</evidence>
<keyword evidence="3" id="KW-1185">Reference proteome</keyword>
<accession>A0AAV9FBQ9</accession>
<comment type="caution">
    <text evidence="2">The sequence shown here is derived from an EMBL/GenBank/DDBJ whole genome shotgun (WGS) entry which is preliminary data.</text>
</comment>
<feature type="compositionally biased region" description="Basic residues" evidence="1">
    <location>
        <begin position="103"/>
        <end position="117"/>
    </location>
</feature>
<protein>
    <submittedName>
        <fullName evidence="2">Uncharacterized protein</fullName>
    </submittedName>
</protein>
<dbReference type="Proteomes" id="UP001180020">
    <property type="component" value="Unassembled WGS sequence"/>
</dbReference>
<evidence type="ECO:0000256" key="1">
    <source>
        <dbReference type="SAM" id="MobiDB-lite"/>
    </source>
</evidence>
<dbReference type="EMBL" id="JAUJYO010000003">
    <property type="protein sequence ID" value="KAK1322012.1"/>
    <property type="molecule type" value="Genomic_DNA"/>
</dbReference>